<dbReference type="SMART" id="SM00382">
    <property type="entry name" value="AAA"/>
    <property type="match status" value="1"/>
</dbReference>
<dbReference type="PROSITE" id="PS00211">
    <property type="entry name" value="ABC_TRANSPORTER_1"/>
    <property type="match status" value="1"/>
</dbReference>
<gene>
    <name evidence="10" type="ORF">AB3G39_14650</name>
</gene>
<reference evidence="10" key="1">
    <citation type="submission" date="2024-07" db="EMBL/GenBank/DDBJ databases">
        <authorList>
            <person name="Biller S.J."/>
        </authorList>
    </citation>
    <scope>NUCLEOTIDE SEQUENCE</scope>
    <source>
        <strain evidence="10">WC2416</strain>
    </source>
</reference>
<evidence type="ECO:0000256" key="1">
    <source>
        <dbReference type="ARBA" id="ARBA00004651"/>
    </source>
</evidence>
<dbReference type="Pfam" id="PF00664">
    <property type="entry name" value="ABC_membrane"/>
    <property type="match status" value="1"/>
</dbReference>
<feature type="transmembrane region" description="Helical" evidence="7">
    <location>
        <begin position="20"/>
        <end position="40"/>
    </location>
</feature>
<feature type="transmembrane region" description="Helical" evidence="7">
    <location>
        <begin position="171"/>
        <end position="189"/>
    </location>
</feature>
<dbReference type="InterPro" id="IPR003439">
    <property type="entry name" value="ABC_transporter-like_ATP-bd"/>
</dbReference>
<evidence type="ECO:0000256" key="6">
    <source>
        <dbReference type="ARBA" id="ARBA00023136"/>
    </source>
</evidence>
<dbReference type="Gene3D" id="3.40.50.300">
    <property type="entry name" value="P-loop containing nucleotide triphosphate hydrolases"/>
    <property type="match status" value="1"/>
</dbReference>
<dbReference type="InterPro" id="IPR036640">
    <property type="entry name" value="ABC1_TM_sf"/>
</dbReference>
<feature type="transmembrane region" description="Helical" evidence="7">
    <location>
        <begin position="92"/>
        <end position="118"/>
    </location>
</feature>
<dbReference type="PROSITE" id="PS50929">
    <property type="entry name" value="ABC_TM1F"/>
    <property type="match status" value="1"/>
</dbReference>
<keyword evidence="2 7" id="KW-0812">Transmembrane</keyword>
<dbReference type="RefSeq" id="WP_369765543.1">
    <property type="nucleotide sequence ID" value="NZ_CP165626.1"/>
</dbReference>
<evidence type="ECO:0000256" key="4">
    <source>
        <dbReference type="ARBA" id="ARBA00022840"/>
    </source>
</evidence>
<evidence type="ECO:0000259" key="9">
    <source>
        <dbReference type="PROSITE" id="PS50929"/>
    </source>
</evidence>
<dbReference type="SUPFAM" id="SSF90123">
    <property type="entry name" value="ABC transporter transmembrane region"/>
    <property type="match status" value="1"/>
</dbReference>
<evidence type="ECO:0000313" key="10">
    <source>
        <dbReference type="EMBL" id="XDU98389.1"/>
    </source>
</evidence>
<evidence type="ECO:0000256" key="5">
    <source>
        <dbReference type="ARBA" id="ARBA00022989"/>
    </source>
</evidence>
<feature type="transmembrane region" description="Helical" evidence="7">
    <location>
        <begin position="195"/>
        <end position="212"/>
    </location>
</feature>
<dbReference type="Pfam" id="PF00005">
    <property type="entry name" value="ABC_tran"/>
    <property type="match status" value="1"/>
</dbReference>
<keyword evidence="4 10" id="KW-0067">ATP-binding</keyword>
<dbReference type="InterPro" id="IPR003593">
    <property type="entry name" value="AAA+_ATPase"/>
</dbReference>
<dbReference type="GO" id="GO:0016887">
    <property type="term" value="F:ATP hydrolysis activity"/>
    <property type="evidence" value="ECO:0007669"/>
    <property type="project" value="InterPro"/>
</dbReference>
<dbReference type="InterPro" id="IPR011527">
    <property type="entry name" value="ABC1_TM_dom"/>
</dbReference>
<feature type="domain" description="ABC transporter" evidence="8">
    <location>
        <begin position="371"/>
        <end position="604"/>
    </location>
</feature>
<dbReference type="InterPro" id="IPR027417">
    <property type="entry name" value="P-loop_NTPase"/>
</dbReference>
<dbReference type="Gene3D" id="1.20.1560.10">
    <property type="entry name" value="ABC transporter type 1, transmembrane domain"/>
    <property type="match status" value="1"/>
</dbReference>
<keyword evidence="3" id="KW-0547">Nucleotide-binding</keyword>
<dbReference type="GO" id="GO:0015421">
    <property type="term" value="F:ABC-type oligopeptide transporter activity"/>
    <property type="evidence" value="ECO:0007669"/>
    <property type="project" value="TreeGrafter"/>
</dbReference>
<feature type="transmembrane region" description="Helical" evidence="7">
    <location>
        <begin position="283"/>
        <end position="302"/>
    </location>
</feature>
<dbReference type="PANTHER" id="PTHR43394:SF1">
    <property type="entry name" value="ATP-BINDING CASSETTE SUB-FAMILY B MEMBER 10, MITOCHONDRIAL"/>
    <property type="match status" value="1"/>
</dbReference>
<keyword evidence="5 7" id="KW-1133">Transmembrane helix</keyword>
<dbReference type="PANTHER" id="PTHR43394">
    <property type="entry name" value="ATP-DEPENDENT PERMEASE MDL1, MITOCHONDRIAL"/>
    <property type="match status" value="1"/>
</dbReference>
<evidence type="ECO:0000256" key="7">
    <source>
        <dbReference type="SAM" id="Phobius"/>
    </source>
</evidence>
<keyword evidence="6 7" id="KW-0472">Membrane</keyword>
<dbReference type="FunFam" id="3.40.50.300:FF:000218">
    <property type="entry name" value="Multidrug ABC transporter ATP-binding protein"/>
    <property type="match status" value="1"/>
</dbReference>
<dbReference type="InterPro" id="IPR039421">
    <property type="entry name" value="Type_1_exporter"/>
</dbReference>
<organism evidence="10">
    <name type="scientific">Flavobacterium sp. WC2416</name>
    <dbReference type="NCBI Taxonomy" id="3234141"/>
    <lineage>
        <taxon>Bacteria</taxon>
        <taxon>Pseudomonadati</taxon>
        <taxon>Bacteroidota</taxon>
        <taxon>Flavobacteriia</taxon>
        <taxon>Flavobacteriales</taxon>
        <taxon>Flavobacteriaceae</taxon>
        <taxon>Flavobacterium</taxon>
    </lineage>
</organism>
<evidence type="ECO:0000256" key="3">
    <source>
        <dbReference type="ARBA" id="ARBA00022741"/>
    </source>
</evidence>
<dbReference type="GO" id="GO:0005886">
    <property type="term" value="C:plasma membrane"/>
    <property type="evidence" value="ECO:0007669"/>
    <property type="project" value="UniProtKB-SubCell"/>
</dbReference>
<comment type="subcellular location">
    <subcellularLocation>
        <location evidence="1">Cell membrane</location>
        <topology evidence="1">Multi-pass membrane protein</topology>
    </subcellularLocation>
</comment>
<dbReference type="EMBL" id="CP165626">
    <property type="protein sequence ID" value="XDU98389.1"/>
    <property type="molecule type" value="Genomic_DNA"/>
</dbReference>
<dbReference type="SUPFAM" id="SSF52540">
    <property type="entry name" value="P-loop containing nucleoside triphosphate hydrolases"/>
    <property type="match status" value="1"/>
</dbReference>
<name>A0AB39WB91_9FLAO</name>
<feature type="domain" description="ABC transmembrane type-1" evidence="9">
    <location>
        <begin position="72"/>
        <end position="337"/>
    </location>
</feature>
<evidence type="ECO:0000259" key="8">
    <source>
        <dbReference type="PROSITE" id="PS50893"/>
    </source>
</evidence>
<dbReference type="GO" id="GO:0005524">
    <property type="term" value="F:ATP binding"/>
    <property type="evidence" value="ECO:0007669"/>
    <property type="project" value="UniProtKB-KW"/>
</dbReference>
<proteinExistence type="predicted"/>
<dbReference type="PROSITE" id="PS50893">
    <property type="entry name" value="ABC_TRANSPORTER_2"/>
    <property type="match status" value="1"/>
</dbReference>
<protein>
    <submittedName>
        <fullName evidence="10">ABC transporter ATP-binding protein</fullName>
    </submittedName>
</protein>
<dbReference type="CDD" id="cd18552">
    <property type="entry name" value="ABC_6TM_MsbA_like"/>
    <property type="match status" value="1"/>
</dbReference>
<accession>A0AB39WB91</accession>
<evidence type="ECO:0000256" key="2">
    <source>
        <dbReference type="ARBA" id="ARBA00022692"/>
    </source>
</evidence>
<dbReference type="InterPro" id="IPR017871">
    <property type="entry name" value="ABC_transporter-like_CS"/>
</dbReference>
<dbReference type="AlphaFoldDB" id="A0AB39WB91"/>
<sequence length="608" mass="67958">MNNFKKIFSFVIPYKKYAYLNIFFNVLYALFSTLSFMSLIPMMQVLFDQTKRNTVEPTYTGIGEFKQFAEDYLSYYITNTTDTLGVGHTLSIMVAVIISIFLLKNLSDYLALFFITFLRNGILKDMRNAMYKKTIDLPLAFFSEKRKGDVISRISADVNEVQTSFLSILELAVKEPLTIVFTIIAMLTISTKLTLFVFIFIPVSGYVISLIGKQLKKQSTKAQEEQGVFLSTIEETLGGLKVVKGYNSEKYFNQIFTASTQRFFKLSNSIGNRQNLASPMSEFMGIMVIAILLWYGGNMVLIEKTLNGASFIAYMGLAYNILTPAKSISKASYSIKKGNAAADRILEILEQENAIKSKKDAVEKNTFESNISIKNINFKYEDEIVLKDFSLQVKKGQTVALVGQSGSGKSTIANLLTRFYDVNDGTIDIDGINIKDMNLQSLRGLMGLVTQDSILFNDTIKANISLGKLDATNDEIIEALKIANAYEFVQDLPKGIHTNIGDSGNKLSGGQKQRLSIARAVLKNPPIMILDEATSALDTESEKFVQVALENMMQNRTSIVIAHRLSTIQKADLIVVMQKGKIVEQGKHEELIALNGMYNKLVTMQSFE</sequence>